<dbReference type="EMBL" id="JAWNGG020000011">
    <property type="protein sequence ID" value="KAK9309379.1"/>
    <property type="molecule type" value="Genomic_DNA"/>
</dbReference>
<protein>
    <submittedName>
        <fullName evidence="1">Uncharacterized protein</fullName>
    </submittedName>
</protein>
<proteinExistence type="predicted"/>
<comment type="caution">
    <text evidence="1">The sequence shown here is derived from an EMBL/GenBank/DDBJ whole genome shotgun (WGS) entry which is preliminary data.</text>
</comment>
<accession>A0AAW1AHK1</accession>
<evidence type="ECO:0000313" key="2">
    <source>
        <dbReference type="Proteomes" id="UP001432146"/>
    </source>
</evidence>
<dbReference type="AlphaFoldDB" id="A0AAW1AHK1"/>
<dbReference type="Proteomes" id="UP001432146">
    <property type="component" value="Unassembled WGS sequence"/>
</dbReference>
<evidence type="ECO:0000313" key="1">
    <source>
        <dbReference type="EMBL" id="KAK9309379.1"/>
    </source>
</evidence>
<keyword evidence="2" id="KW-1185">Reference proteome</keyword>
<gene>
    <name evidence="1" type="ORF">QLX08_000872</name>
</gene>
<name>A0AAW1AHK1_9HYME</name>
<organism evidence="1 2">
    <name type="scientific">Tetragonisca angustula</name>
    <dbReference type="NCBI Taxonomy" id="166442"/>
    <lineage>
        <taxon>Eukaryota</taxon>
        <taxon>Metazoa</taxon>
        <taxon>Ecdysozoa</taxon>
        <taxon>Arthropoda</taxon>
        <taxon>Hexapoda</taxon>
        <taxon>Insecta</taxon>
        <taxon>Pterygota</taxon>
        <taxon>Neoptera</taxon>
        <taxon>Endopterygota</taxon>
        <taxon>Hymenoptera</taxon>
        <taxon>Apocrita</taxon>
        <taxon>Aculeata</taxon>
        <taxon>Apoidea</taxon>
        <taxon>Anthophila</taxon>
        <taxon>Apidae</taxon>
        <taxon>Tetragonisca</taxon>
    </lineage>
</organism>
<sequence length="132" mass="15485">MTESTKICIELTFDKSISQSQQIKVKEFWKFMAETKPLEPYKNLLDKKSTEKEDRESFKCKRKWHNQLNAFKERGLDKVALAAVEKSKLCYYHDNCTNPESSSTLEESYDELLNDMKAFEKKSNNKIKTALT</sequence>
<reference evidence="1 2" key="1">
    <citation type="submission" date="2024-05" db="EMBL/GenBank/DDBJ databases">
        <title>The nuclear and mitochondrial genome assemblies of Tetragonisca angustula (Apidae: Meliponini), a tiny yet remarkable pollinator in the Neotropics.</title>
        <authorList>
            <person name="Ferrari R."/>
            <person name="Ricardo P.C."/>
            <person name="Dias F.C."/>
            <person name="Araujo N.S."/>
            <person name="Soares D.O."/>
            <person name="Zhou Q.-S."/>
            <person name="Zhu C.-D."/>
            <person name="Coutinho L."/>
            <person name="Airas M.C."/>
            <person name="Batista T.M."/>
        </authorList>
    </citation>
    <scope>NUCLEOTIDE SEQUENCE [LARGE SCALE GENOMIC DNA]</scope>
    <source>
        <strain evidence="1">ASF017062</strain>
        <tissue evidence="1">Abdomen</tissue>
    </source>
</reference>